<dbReference type="Pfam" id="PF02475">
    <property type="entry name" value="TRM5-TYW2_MTfase"/>
    <property type="match status" value="1"/>
</dbReference>
<comment type="subcellular location">
    <subcellularLocation>
        <location evidence="4">Cytoplasm</location>
    </subcellularLocation>
</comment>
<sequence length="341" mass="38285">MTRATCERDRLAVVVRRSEAANVIGMLLEGGLLDKRRKIVRRGGMVEIPVLKERAGIQIIEQQSPEYYLKMPELSDLLDGAIPERLRDLLPSGWFILGDTIIVRIHPALSEHKQIIGNALLRLYPRCRCVLADHGVRGQFREPCREVIAGTPGETIHRENGVLFKLDPMKIMFSQGNLKERMRMASLGKDEVVVDMFAGIGYFSLPMAVHSRPYRITAIEINPVAHRYLVENIRLNRVEEIVEPVLGDCALLTPEGEADRVIMGMVGITDRYLRKGIEALRHGGILHYHQNVPAWQYPDALMRPPVHAAALLGRSAEPIGCHKIKKYAPGIIHGVADIRIC</sequence>
<dbReference type="Gene3D" id="3.30.300.110">
    <property type="entry name" value="Met-10+ protein-like domains"/>
    <property type="match status" value="1"/>
</dbReference>
<feature type="binding site" evidence="4">
    <location>
        <position position="181"/>
    </location>
    <ligand>
        <name>S-adenosyl-L-methionine</name>
        <dbReference type="ChEBI" id="CHEBI:59789"/>
    </ligand>
</feature>
<dbReference type="InterPro" id="IPR029063">
    <property type="entry name" value="SAM-dependent_MTases_sf"/>
</dbReference>
<dbReference type="GO" id="GO:0102522">
    <property type="term" value="F:tRNA 4-demethylwyosine alpha-amino-alpha-carboxypropyltransferase activity"/>
    <property type="evidence" value="ECO:0007669"/>
    <property type="project" value="UniProtKB-EC"/>
</dbReference>
<organism evidence="6 7">
    <name type="scientific">Methanothrix thermoacetophila (strain DSM 6194 / JCM 14653 / NBRC 101360 / PT)</name>
    <name type="common">Methanosaeta thermophila</name>
    <dbReference type="NCBI Taxonomy" id="349307"/>
    <lineage>
        <taxon>Archaea</taxon>
        <taxon>Methanobacteriati</taxon>
        <taxon>Methanobacteriota</taxon>
        <taxon>Stenosarchaea group</taxon>
        <taxon>Methanomicrobia</taxon>
        <taxon>Methanotrichales</taxon>
        <taxon>Methanotrichaceae</taxon>
        <taxon>Methanothrix</taxon>
    </lineage>
</organism>
<dbReference type="GO" id="GO:0030488">
    <property type="term" value="P:tRNA methylation"/>
    <property type="evidence" value="ECO:0007669"/>
    <property type="project" value="TreeGrafter"/>
</dbReference>
<dbReference type="PANTHER" id="PTHR23245:SF41">
    <property type="entry name" value="TRNA(PHE) (4-DEMETHYLWYOSINE(37)-C(7)) AMINOCARBOXYPROPYLTRANSFERASE"/>
    <property type="match status" value="1"/>
</dbReference>
<keyword evidence="4" id="KW-0963">Cytoplasm</keyword>
<dbReference type="STRING" id="349307.Mthe_0736"/>
<dbReference type="Gene3D" id="3.40.50.150">
    <property type="entry name" value="Vaccinia Virus protein VP39"/>
    <property type="match status" value="1"/>
</dbReference>
<dbReference type="InterPro" id="IPR030867">
    <property type="entry name" value="TYW2_archaea"/>
</dbReference>
<dbReference type="InterPro" id="IPR040601">
    <property type="entry name" value="Trm5a/b_N"/>
</dbReference>
<dbReference type="InterPro" id="IPR056744">
    <property type="entry name" value="TRM5/TYW2-like_N"/>
</dbReference>
<comment type="caution">
    <text evidence="4">Lacks conserved residue(s) required for the propagation of feature annotation.</text>
</comment>
<dbReference type="InterPro" id="IPR056743">
    <property type="entry name" value="TRM5-TYW2-like_MTfase"/>
</dbReference>
<proteinExistence type="inferred from homology"/>
<protein>
    <recommendedName>
        <fullName evidence="4">tRNA(Phe) (4-demethylwyosine(37)-C(7)) aminocarboxypropyltransferase</fullName>
        <ecNumber evidence="4">2.5.1.114</ecNumber>
    </recommendedName>
    <alternativeName>
        <fullName evidence="4">tRNA wyosine derivatives biosynthesis protein Taw2</fullName>
    </alternativeName>
</protein>
<dbReference type="EMBL" id="CP000477">
    <property type="protein sequence ID" value="ABK14526.1"/>
    <property type="molecule type" value="Genomic_DNA"/>
</dbReference>
<reference evidence="6 7" key="1">
    <citation type="submission" date="2006-10" db="EMBL/GenBank/DDBJ databases">
        <title>Complete sequence of Methanosaeta thermophila PT.</title>
        <authorList>
            <consortium name="US DOE Joint Genome Institute"/>
            <person name="Copeland A."/>
            <person name="Lucas S."/>
            <person name="Lapidus A."/>
            <person name="Barry K."/>
            <person name="Detter J.C."/>
            <person name="Glavina del Rio T."/>
            <person name="Hammon N."/>
            <person name="Israni S."/>
            <person name="Pitluck S."/>
            <person name="Chain P."/>
            <person name="Malfatti S."/>
            <person name="Shin M."/>
            <person name="Vergez L."/>
            <person name="Schmutz J."/>
            <person name="Larimer F."/>
            <person name="Land M."/>
            <person name="Hauser L."/>
            <person name="Kyrpides N."/>
            <person name="Kim E."/>
            <person name="Smith K.S."/>
            <person name="Ingram-Smith C."/>
            <person name="Richardson P."/>
        </authorList>
    </citation>
    <scope>NUCLEOTIDE SEQUENCE [LARGE SCALE GENOMIC DNA]</scope>
    <source>
        <strain evidence="7">DSM 6194 / JCM 14653 / NBRC 101360 / PT</strain>
    </source>
</reference>
<dbReference type="Gene3D" id="3.30.70.2580">
    <property type="match status" value="1"/>
</dbReference>
<dbReference type="CDD" id="cd02440">
    <property type="entry name" value="AdoMet_MTases"/>
    <property type="match status" value="1"/>
</dbReference>
<evidence type="ECO:0000256" key="2">
    <source>
        <dbReference type="ARBA" id="ARBA00022691"/>
    </source>
</evidence>
<gene>
    <name evidence="4" type="primary">taw2</name>
    <name evidence="6" type="ordered locus">Mthe_0736</name>
</gene>
<dbReference type="Proteomes" id="UP000000674">
    <property type="component" value="Chromosome"/>
</dbReference>
<keyword evidence="2 4" id="KW-0949">S-adenosyl-L-methionine</keyword>
<dbReference type="GO" id="GO:0008175">
    <property type="term" value="F:tRNA methyltransferase activity"/>
    <property type="evidence" value="ECO:0007669"/>
    <property type="project" value="TreeGrafter"/>
</dbReference>
<dbReference type="HOGENOM" id="CLU_022610_0_1_2"/>
<dbReference type="KEGG" id="mtp:Mthe_0736"/>
<evidence type="ECO:0000256" key="3">
    <source>
        <dbReference type="ARBA" id="ARBA00022694"/>
    </source>
</evidence>
<dbReference type="RefSeq" id="WP_011695922.1">
    <property type="nucleotide sequence ID" value="NC_008553.1"/>
</dbReference>
<dbReference type="InterPro" id="IPR030382">
    <property type="entry name" value="MeTrfase_TRM5/TYW2"/>
</dbReference>
<evidence type="ECO:0000256" key="4">
    <source>
        <dbReference type="HAMAP-Rule" id="MF_01922"/>
    </source>
</evidence>
<dbReference type="PANTHER" id="PTHR23245">
    <property type="entry name" value="TRNA METHYLTRANSFERASE"/>
    <property type="match status" value="1"/>
</dbReference>
<dbReference type="Pfam" id="PF18093">
    <property type="entry name" value="Trm5_N"/>
    <property type="match status" value="1"/>
</dbReference>
<dbReference type="PROSITE" id="PS51684">
    <property type="entry name" value="SAM_MT_TRM5_TYW2"/>
    <property type="match status" value="1"/>
</dbReference>
<keyword evidence="1 4" id="KW-0808">Transferase</keyword>
<dbReference type="GO" id="GO:0005737">
    <property type="term" value="C:cytoplasm"/>
    <property type="evidence" value="ECO:0007669"/>
    <property type="project" value="UniProtKB-SubCell"/>
</dbReference>
<dbReference type="GeneID" id="4462115"/>
<evidence type="ECO:0000313" key="6">
    <source>
        <dbReference type="EMBL" id="ABK14526.1"/>
    </source>
</evidence>
<dbReference type="AlphaFoldDB" id="A0B752"/>
<keyword evidence="6" id="KW-0489">Methyltransferase</keyword>
<name>A0B752_METTP</name>
<feature type="domain" description="SAM-dependent methyltransferase TRM5/TYW2-type" evidence="5">
    <location>
        <begin position="94"/>
        <end position="341"/>
    </location>
</feature>
<keyword evidence="7" id="KW-1185">Reference proteome</keyword>
<comment type="similarity">
    <text evidence="4">Belongs to the class I-like SAM-binding methyltransferase superfamily. TRM5/TYW2 family.</text>
</comment>
<feature type="binding site" evidence="4">
    <location>
        <position position="220"/>
    </location>
    <ligand>
        <name>S-adenosyl-L-methionine</name>
        <dbReference type="ChEBI" id="CHEBI:59789"/>
    </ligand>
</feature>
<dbReference type="EC" id="2.5.1.114" evidence="4"/>
<evidence type="ECO:0000256" key="1">
    <source>
        <dbReference type="ARBA" id="ARBA00022679"/>
    </source>
</evidence>
<comment type="catalytic activity">
    <reaction evidence="4">
        <text>4-demethylwyosine(37) in tRNA(Phe) + S-adenosyl-L-methionine = 4-demethyl-7-[(3S)-3-amino-3-carboxypropyl]wyosine(37) in tRNA(Phe) + S-methyl-5'-thioadenosine + H(+)</text>
        <dbReference type="Rhea" id="RHEA:36355"/>
        <dbReference type="Rhea" id="RHEA-COMP:10164"/>
        <dbReference type="Rhea" id="RHEA-COMP:10378"/>
        <dbReference type="ChEBI" id="CHEBI:15378"/>
        <dbReference type="ChEBI" id="CHEBI:17509"/>
        <dbReference type="ChEBI" id="CHEBI:59789"/>
        <dbReference type="ChEBI" id="CHEBI:64315"/>
        <dbReference type="ChEBI" id="CHEBI:73550"/>
        <dbReference type="EC" id="2.5.1.114"/>
    </reaction>
</comment>
<dbReference type="HAMAP" id="MF_01922">
    <property type="entry name" value="TYW2_archaea"/>
    <property type="match status" value="1"/>
</dbReference>
<evidence type="ECO:0000259" key="5">
    <source>
        <dbReference type="PROSITE" id="PS51684"/>
    </source>
</evidence>
<feature type="binding site" evidence="4">
    <location>
        <position position="174"/>
    </location>
    <ligand>
        <name>S-adenosyl-L-methionine</name>
        <dbReference type="ChEBI" id="CHEBI:59789"/>
    </ligand>
</feature>
<accession>A0B752</accession>
<evidence type="ECO:0000313" key="7">
    <source>
        <dbReference type="Proteomes" id="UP000000674"/>
    </source>
</evidence>
<keyword evidence="3 4" id="KW-0819">tRNA processing</keyword>
<dbReference type="Pfam" id="PF25133">
    <property type="entry name" value="TYW2_N_2"/>
    <property type="match status" value="1"/>
</dbReference>
<dbReference type="SUPFAM" id="SSF53335">
    <property type="entry name" value="S-adenosyl-L-methionine-dependent methyltransferases"/>
    <property type="match status" value="1"/>
</dbReference>
<comment type="function">
    <text evidence="4">S-adenosyl-L-methionine-dependent transferase that acts as a component of the wyosine derivatives biosynthesis pathway. Catalyzes the transfer of the alpha-amino-alpha-carboxypropyl (acp) group from S-adenosyl-L-methionine to 4-demethylwyosine (imG-14), forming 7-aminocarboxypropyl-demethylwyosine (wybutosine-86) at position 37 of tRNA(Phe).</text>
</comment>